<organism evidence="7 8">
    <name type="scientific">Salix suchowensis</name>
    <dbReference type="NCBI Taxonomy" id="1278906"/>
    <lineage>
        <taxon>Eukaryota</taxon>
        <taxon>Viridiplantae</taxon>
        <taxon>Streptophyta</taxon>
        <taxon>Embryophyta</taxon>
        <taxon>Tracheophyta</taxon>
        <taxon>Spermatophyta</taxon>
        <taxon>Magnoliopsida</taxon>
        <taxon>eudicotyledons</taxon>
        <taxon>Gunneridae</taxon>
        <taxon>Pentapetalae</taxon>
        <taxon>rosids</taxon>
        <taxon>fabids</taxon>
        <taxon>Malpighiales</taxon>
        <taxon>Salicaceae</taxon>
        <taxon>Saliceae</taxon>
        <taxon>Salix</taxon>
    </lineage>
</organism>
<evidence type="ECO:0000313" key="8">
    <source>
        <dbReference type="Proteomes" id="UP001141253"/>
    </source>
</evidence>
<comment type="function">
    <text evidence="5">Functions as an E3 ubiquitin ligase.</text>
</comment>
<evidence type="ECO:0000256" key="4">
    <source>
        <dbReference type="ARBA" id="ARBA00022786"/>
    </source>
</evidence>
<dbReference type="SMART" id="SM00504">
    <property type="entry name" value="Ubox"/>
    <property type="match status" value="1"/>
</dbReference>
<evidence type="ECO:0000256" key="2">
    <source>
        <dbReference type="ARBA" id="ARBA00004906"/>
    </source>
</evidence>
<dbReference type="EC" id="2.3.2.27" evidence="5"/>
<sequence>MMISTWRKRRAARLAGKQLRPESETGDIHEVTIPNHFRCPISLELMKDPVTMSSGISYDRESIEKWIEAGNATCPMTNKVLRNLDPIPNHTIRKMIQDWCVANSSYGIERIPTPRIPLSSEAVSEIHSKIKTACRKGDQAGCQNLAAKIKALAKESERNKRCLVAAETAGVLSSAFEEFSKASFDDHVAVLEEILSSLAVLLPHDKASTYLGSDASMDCVVWFLKSEDLSTRRNAVLVLKELVPLDNRKADMLSETEGAVEALFKLIKAPICPTATKASLLIIYHMVMSSSSSSPTKAKTIATFVDLGLVSLLLEMLVDAERSICEKALGVLDGICDWDQGREKAYNHALTIPVLVRKIHRVSDLAMKFSVSILFKLCMNEKRGNGGVLVEAIQRNGFEKLLVLLQVGCEERTREKATQLLKLLNVYRSRVDCIDTVDFKNLKKPF</sequence>
<comment type="catalytic activity">
    <reaction evidence="1 5">
        <text>S-ubiquitinyl-[E2 ubiquitin-conjugating enzyme]-L-cysteine + [acceptor protein]-L-lysine = [E2 ubiquitin-conjugating enzyme]-L-cysteine + N(6)-ubiquitinyl-[acceptor protein]-L-lysine.</text>
        <dbReference type="EC" id="2.3.2.27"/>
    </reaction>
</comment>
<dbReference type="EMBL" id="JAPFFI010000023">
    <property type="protein sequence ID" value="KAJ6321883.1"/>
    <property type="molecule type" value="Genomic_DNA"/>
</dbReference>
<feature type="domain" description="U-box" evidence="6">
    <location>
        <begin position="32"/>
        <end position="106"/>
    </location>
</feature>
<proteinExistence type="predicted"/>
<dbReference type="InterPro" id="IPR013083">
    <property type="entry name" value="Znf_RING/FYVE/PHD"/>
</dbReference>
<evidence type="ECO:0000256" key="5">
    <source>
        <dbReference type="RuleBase" id="RU369093"/>
    </source>
</evidence>
<dbReference type="InterPro" id="IPR045210">
    <property type="entry name" value="RING-Ubox_PUB"/>
</dbReference>
<evidence type="ECO:0000256" key="1">
    <source>
        <dbReference type="ARBA" id="ARBA00000900"/>
    </source>
</evidence>
<dbReference type="Pfam" id="PF04564">
    <property type="entry name" value="U-box"/>
    <property type="match status" value="1"/>
</dbReference>
<keyword evidence="3 5" id="KW-0808">Transferase</keyword>
<comment type="pathway">
    <text evidence="2 5">Protein modification; protein ubiquitination.</text>
</comment>
<dbReference type="InterPro" id="IPR011989">
    <property type="entry name" value="ARM-like"/>
</dbReference>
<comment type="caution">
    <text evidence="7">The sequence shown here is derived from an EMBL/GenBank/DDBJ whole genome shotgun (WGS) entry which is preliminary data.</text>
</comment>
<evidence type="ECO:0000256" key="3">
    <source>
        <dbReference type="ARBA" id="ARBA00022679"/>
    </source>
</evidence>
<name>A0ABQ9A3V4_9ROSI</name>
<dbReference type="Gene3D" id="3.30.40.10">
    <property type="entry name" value="Zinc/RING finger domain, C3HC4 (zinc finger)"/>
    <property type="match status" value="1"/>
</dbReference>
<dbReference type="PANTHER" id="PTHR22849">
    <property type="entry name" value="WDSAM1 PROTEIN"/>
    <property type="match status" value="1"/>
</dbReference>
<gene>
    <name evidence="7" type="ORF">OIU77_011881</name>
</gene>
<dbReference type="InterPro" id="IPR058678">
    <property type="entry name" value="ARM_PUB"/>
</dbReference>
<dbReference type="CDD" id="cd16664">
    <property type="entry name" value="RING-Ubox_PUB"/>
    <property type="match status" value="1"/>
</dbReference>
<dbReference type="PANTHER" id="PTHR22849:SF139">
    <property type="entry name" value="U-BOX DOMAIN-CONTAINING PROTEIN"/>
    <property type="match status" value="1"/>
</dbReference>
<dbReference type="PROSITE" id="PS51698">
    <property type="entry name" value="U_BOX"/>
    <property type="match status" value="1"/>
</dbReference>
<keyword evidence="4 5" id="KW-0833">Ubl conjugation pathway</keyword>
<dbReference type="InterPro" id="IPR045185">
    <property type="entry name" value="PUB22/23/24-like"/>
</dbReference>
<reference evidence="7" key="1">
    <citation type="submission" date="2022-10" db="EMBL/GenBank/DDBJ databases">
        <authorList>
            <person name="Hyden B.L."/>
            <person name="Feng K."/>
            <person name="Yates T."/>
            <person name="Jawdy S."/>
            <person name="Smart L.B."/>
            <person name="Muchero W."/>
        </authorList>
    </citation>
    <scope>NUCLEOTIDE SEQUENCE</scope>
    <source>
        <tissue evidence="7">Shoot tip</tissue>
    </source>
</reference>
<evidence type="ECO:0000313" key="7">
    <source>
        <dbReference type="EMBL" id="KAJ6321883.1"/>
    </source>
</evidence>
<protein>
    <recommendedName>
        <fullName evidence="5 6">U-box domain-containing protein</fullName>
        <ecNumber evidence="5">2.3.2.27</ecNumber>
    </recommendedName>
    <alternativeName>
        <fullName evidence="5">RING-type E3 ubiquitin transferase PUB</fullName>
    </alternativeName>
</protein>
<dbReference type="Pfam" id="PF25598">
    <property type="entry name" value="ARM_PUB"/>
    <property type="match status" value="1"/>
</dbReference>
<dbReference type="InterPro" id="IPR003613">
    <property type="entry name" value="Ubox_domain"/>
</dbReference>
<dbReference type="SUPFAM" id="SSF57850">
    <property type="entry name" value="RING/U-box"/>
    <property type="match status" value="1"/>
</dbReference>
<dbReference type="Gene3D" id="1.25.10.10">
    <property type="entry name" value="Leucine-rich Repeat Variant"/>
    <property type="match status" value="1"/>
</dbReference>
<evidence type="ECO:0000259" key="6">
    <source>
        <dbReference type="PROSITE" id="PS51698"/>
    </source>
</evidence>
<dbReference type="Proteomes" id="UP001141253">
    <property type="component" value="Chromosome 8"/>
</dbReference>
<accession>A0ABQ9A3V4</accession>
<keyword evidence="8" id="KW-1185">Reference proteome</keyword>
<dbReference type="InterPro" id="IPR016024">
    <property type="entry name" value="ARM-type_fold"/>
</dbReference>
<reference evidence="7" key="2">
    <citation type="journal article" date="2023" name="Int. J. Mol. Sci.">
        <title>De Novo Assembly and Annotation of 11 Diverse Shrub Willow (Salix) Genomes Reveals Novel Gene Organization in Sex-Linked Regions.</title>
        <authorList>
            <person name="Hyden B."/>
            <person name="Feng K."/>
            <person name="Yates T.B."/>
            <person name="Jawdy S."/>
            <person name="Cereghino C."/>
            <person name="Smart L.B."/>
            <person name="Muchero W."/>
        </authorList>
    </citation>
    <scope>NUCLEOTIDE SEQUENCE</scope>
    <source>
        <tissue evidence="7">Shoot tip</tissue>
    </source>
</reference>
<dbReference type="SUPFAM" id="SSF48371">
    <property type="entry name" value="ARM repeat"/>
    <property type="match status" value="1"/>
</dbReference>